<dbReference type="SMART" id="SM00267">
    <property type="entry name" value="GGDEF"/>
    <property type="match status" value="1"/>
</dbReference>
<feature type="transmembrane region" description="Helical" evidence="1">
    <location>
        <begin position="61"/>
        <end position="82"/>
    </location>
</feature>
<feature type="transmembrane region" description="Helical" evidence="1">
    <location>
        <begin position="116"/>
        <end position="138"/>
    </location>
</feature>
<dbReference type="EMBL" id="QGKL01000042">
    <property type="protein sequence ID" value="PWQ93579.1"/>
    <property type="molecule type" value="Genomic_DNA"/>
</dbReference>
<dbReference type="InterPro" id="IPR052163">
    <property type="entry name" value="DGC-Regulatory_Protein"/>
</dbReference>
<evidence type="ECO:0000259" key="2">
    <source>
        <dbReference type="PROSITE" id="PS50887"/>
    </source>
</evidence>
<sequence>MHPLQVILIMSSTAMLLITALLLIIRKMPSRDGINCWLFAAFLQAVIYVIAFISYPAPMTVAATVAFYCMEIMVTLSLTIGTLKFIGKPINRDFRLAIATGMIVVISVLASNDSQFLASLVFACYLSAAHLEVGLRFYKSEEQNLKIKTSMVLFFIASLHWFDFPFLSRIEWFAPIGFMIGMVIAVAIYLSLSVLALHQFKFNTEESEKKAIHAAIHDPLTGLYNRSYLDRLFEEYAEEAELIQRPFILLYFDLDGFKYVNDTYGHPAGDLILTTVSKRMSKWLGAKGDAIRVGGDELIVLTRLRANFSRKNGLAAAQRILNLIEQPIVDGDHNYKVSASVGGCCYGLPHCNLEDMIIEADKLMYQAKQSGGHCIHFSRFEADTLIAQSKQSNELESAVLTSEDKAQR</sequence>
<feature type="transmembrane region" description="Helical" evidence="1">
    <location>
        <begin position="94"/>
        <end position="110"/>
    </location>
</feature>
<dbReference type="Gene3D" id="3.30.70.270">
    <property type="match status" value="1"/>
</dbReference>
<dbReference type="CDD" id="cd01949">
    <property type="entry name" value="GGDEF"/>
    <property type="match status" value="1"/>
</dbReference>
<keyword evidence="1" id="KW-1133">Transmembrane helix</keyword>
<accession>A0A317C5N3</accession>
<dbReference type="Proteomes" id="UP000245506">
    <property type="component" value="Unassembled WGS sequence"/>
</dbReference>
<protein>
    <recommendedName>
        <fullName evidence="2">GGDEF domain-containing protein</fullName>
    </recommendedName>
</protein>
<feature type="transmembrane region" description="Helical" evidence="1">
    <location>
        <begin position="6"/>
        <end position="25"/>
    </location>
</feature>
<dbReference type="InterPro" id="IPR029787">
    <property type="entry name" value="Nucleotide_cyclase"/>
</dbReference>
<feature type="transmembrane region" description="Helical" evidence="1">
    <location>
        <begin position="150"/>
        <end position="167"/>
    </location>
</feature>
<dbReference type="InterPro" id="IPR000160">
    <property type="entry name" value="GGDEF_dom"/>
</dbReference>
<name>A0A317C5N3_9GAMM</name>
<dbReference type="AlphaFoldDB" id="A0A317C5N3"/>
<feature type="transmembrane region" description="Helical" evidence="1">
    <location>
        <begin position="37"/>
        <end position="55"/>
    </location>
</feature>
<dbReference type="NCBIfam" id="TIGR00254">
    <property type="entry name" value="GGDEF"/>
    <property type="match status" value="1"/>
</dbReference>
<dbReference type="PROSITE" id="PS50887">
    <property type="entry name" value="GGDEF"/>
    <property type="match status" value="1"/>
</dbReference>
<dbReference type="PANTHER" id="PTHR46663">
    <property type="entry name" value="DIGUANYLATE CYCLASE DGCT-RELATED"/>
    <property type="match status" value="1"/>
</dbReference>
<organism evidence="3 4">
    <name type="scientific">Leucothrix arctica</name>
    <dbReference type="NCBI Taxonomy" id="1481894"/>
    <lineage>
        <taxon>Bacteria</taxon>
        <taxon>Pseudomonadati</taxon>
        <taxon>Pseudomonadota</taxon>
        <taxon>Gammaproteobacteria</taxon>
        <taxon>Thiotrichales</taxon>
        <taxon>Thiotrichaceae</taxon>
        <taxon>Leucothrix</taxon>
    </lineage>
</organism>
<keyword evidence="1" id="KW-0472">Membrane</keyword>
<evidence type="ECO:0000256" key="1">
    <source>
        <dbReference type="SAM" id="Phobius"/>
    </source>
</evidence>
<evidence type="ECO:0000313" key="4">
    <source>
        <dbReference type="Proteomes" id="UP000245506"/>
    </source>
</evidence>
<keyword evidence="1" id="KW-0812">Transmembrane</keyword>
<keyword evidence="4" id="KW-1185">Reference proteome</keyword>
<gene>
    <name evidence="3" type="ORF">DKT75_18340</name>
</gene>
<feature type="transmembrane region" description="Helical" evidence="1">
    <location>
        <begin position="173"/>
        <end position="197"/>
    </location>
</feature>
<dbReference type="PANTHER" id="PTHR46663:SF2">
    <property type="entry name" value="GGDEF DOMAIN-CONTAINING PROTEIN"/>
    <property type="match status" value="1"/>
</dbReference>
<dbReference type="Pfam" id="PF00990">
    <property type="entry name" value="GGDEF"/>
    <property type="match status" value="1"/>
</dbReference>
<comment type="caution">
    <text evidence="3">The sequence shown here is derived from an EMBL/GenBank/DDBJ whole genome shotgun (WGS) entry which is preliminary data.</text>
</comment>
<dbReference type="SUPFAM" id="SSF55073">
    <property type="entry name" value="Nucleotide cyclase"/>
    <property type="match status" value="1"/>
</dbReference>
<feature type="domain" description="GGDEF" evidence="2">
    <location>
        <begin position="245"/>
        <end position="380"/>
    </location>
</feature>
<proteinExistence type="predicted"/>
<evidence type="ECO:0000313" key="3">
    <source>
        <dbReference type="EMBL" id="PWQ93579.1"/>
    </source>
</evidence>
<dbReference type="InterPro" id="IPR043128">
    <property type="entry name" value="Rev_trsase/Diguanyl_cyclase"/>
</dbReference>
<reference evidence="3 4" key="1">
    <citation type="submission" date="2018-05" db="EMBL/GenBank/DDBJ databases">
        <title>Leucothrix arctica sp. nov., isolated from Arctic seawater.</title>
        <authorList>
            <person name="Choi A."/>
            <person name="Baek K."/>
        </authorList>
    </citation>
    <scope>NUCLEOTIDE SEQUENCE [LARGE SCALE GENOMIC DNA]</scope>
    <source>
        <strain evidence="3 4">IMCC9719</strain>
    </source>
</reference>